<feature type="compositionally biased region" description="Basic and acidic residues" evidence="1">
    <location>
        <begin position="1"/>
        <end position="17"/>
    </location>
</feature>
<name>A0AB39XUA1_9BRAD</name>
<evidence type="ECO:0008006" key="3">
    <source>
        <dbReference type="Google" id="ProtNLM"/>
    </source>
</evidence>
<dbReference type="AlphaFoldDB" id="A0AB39XUA1"/>
<proteinExistence type="predicted"/>
<dbReference type="EMBL" id="CP165734">
    <property type="protein sequence ID" value="XDV60743.1"/>
    <property type="molecule type" value="Genomic_DNA"/>
</dbReference>
<organism evidence="2">
    <name type="scientific">Bradyrhizobium sp. LLZ17</name>
    <dbReference type="NCBI Taxonomy" id="3239388"/>
    <lineage>
        <taxon>Bacteria</taxon>
        <taxon>Pseudomonadati</taxon>
        <taxon>Pseudomonadota</taxon>
        <taxon>Alphaproteobacteria</taxon>
        <taxon>Hyphomicrobiales</taxon>
        <taxon>Nitrobacteraceae</taxon>
        <taxon>Bradyrhizobium</taxon>
    </lineage>
</organism>
<evidence type="ECO:0000256" key="1">
    <source>
        <dbReference type="SAM" id="MobiDB-lite"/>
    </source>
</evidence>
<gene>
    <name evidence="2" type="ORF">AB8Z38_16270</name>
</gene>
<reference evidence="2" key="1">
    <citation type="submission" date="2024-08" db="EMBL/GenBank/DDBJ databases">
        <authorList>
            <person name="Chaddad Z."/>
            <person name="Lamrabet M."/>
            <person name="Bouhnik O."/>
            <person name="Alami S."/>
            <person name="Wipf D."/>
            <person name="Courty P.E."/>
            <person name="Missbah El Idrissi M."/>
        </authorList>
    </citation>
    <scope>NUCLEOTIDE SEQUENCE</scope>
    <source>
        <strain evidence="2">LLZ17</strain>
    </source>
</reference>
<accession>A0AB39XUA1</accession>
<feature type="region of interest" description="Disordered" evidence="1">
    <location>
        <begin position="1"/>
        <end position="40"/>
    </location>
</feature>
<dbReference type="RefSeq" id="WP_369726096.1">
    <property type="nucleotide sequence ID" value="NZ_CP165734.1"/>
</dbReference>
<evidence type="ECO:0000313" key="2">
    <source>
        <dbReference type="EMBL" id="XDV60743.1"/>
    </source>
</evidence>
<protein>
    <recommendedName>
        <fullName evidence="3">DUF3072 domain-containing protein</fullName>
    </recommendedName>
</protein>
<sequence length="81" mass="9309">MAAESRQDEYASRDRGTFVDAAGCEQSSGGRHMSEKPTPEQLEQLKRLSREARVPDESEIVTSKQEAEQRIRDLKAKRWME</sequence>